<protein>
    <submittedName>
        <fullName evidence="2">Transmembrane protein, putative</fullName>
    </submittedName>
</protein>
<dbReference type="Proteomes" id="UP000030108">
    <property type="component" value="Unassembled WGS sequence"/>
</dbReference>
<accession>X8J4V2</accession>
<dbReference type="AlphaFoldDB" id="X8J4V2"/>
<dbReference type="EMBL" id="JATN01000322">
    <property type="protein sequence ID" value="EUC56957.1"/>
    <property type="molecule type" value="Genomic_DNA"/>
</dbReference>
<feature type="transmembrane region" description="Helical" evidence="1">
    <location>
        <begin position="33"/>
        <end position="51"/>
    </location>
</feature>
<dbReference type="OrthoDB" id="10391841at2759"/>
<gene>
    <name evidence="2" type="ORF">RSOL_206080</name>
</gene>
<evidence type="ECO:0000256" key="1">
    <source>
        <dbReference type="SAM" id="Phobius"/>
    </source>
</evidence>
<reference evidence="3" key="1">
    <citation type="journal article" date="2014" name="Genome Announc.">
        <title>Draft genome sequence of the plant-pathogenic soil fungus Rhizoctonia solani anastomosis group 3 strain Rhs1AP.</title>
        <authorList>
            <person name="Cubeta M.A."/>
            <person name="Thomas E."/>
            <person name="Dean R.A."/>
            <person name="Jabaji S."/>
            <person name="Neate S.M."/>
            <person name="Tavantzis S."/>
            <person name="Toda T."/>
            <person name="Vilgalys R."/>
            <person name="Bharathan N."/>
            <person name="Fedorova-Abrams N."/>
            <person name="Pakala S.B."/>
            <person name="Pakala S.M."/>
            <person name="Zafar N."/>
            <person name="Joardar V."/>
            <person name="Losada L."/>
            <person name="Nierman W.C."/>
        </authorList>
    </citation>
    <scope>NUCLEOTIDE SEQUENCE [LARGE SCALE GENOMIC DNA]</scope>
    <source>
        <strain evidence="3">AG-3</strain>
    </source>
</reference>
<feature type="non-terminal residue" evidence="2">
    <location>
        <position position="153"/>
    </location>
</feature>
<organism evidence="2 3">
    <name type="scientific">Rhizoctonia solani AG-3 Rhs1AP</name>
    <dbReference type="NCBI Taxonomy" id="1086054"/>
    <lineage>
        <taxon>Eukaryota</taxon>
        <taxon>Fungi</taxon>
        <taxon>Dikarya</taxon>
        <taxon>Basidiomycota</taxon>
        <taxon>Agaricomycotina</taxon>
        <taxon>Agaricomycetes</taxon>
        <taxon>Cantharellales</taxon>
        <taxon>Ceratobasidiaceae</taxon>
        <taxon>Rhizoctonia</taxon>
    </lineage>
</organism>
<name>X8J4V2_9AGAM</name>
<keyword evidence="1" id="KW-1133">Transmembrane helix</keyword>
<keyword evidence="1" id="KW-0472">Membrane</keyword>
<evidence type="ECO:0000313" key="3">
    <source>
        <dbReference type="Proteomes" id="UP000030108"/>
    </source>
</evidence>
<evidence type="ECO:0000313" key="2">
    <source>
        <dbReference type="EMBL" id="EUC56957.1"/>
    </source>
</evidence>
<comment type="caution">
    <text evidence="2">The sequence shown here is derived from an EMBL/GenBank/DDBJ whole genome shotgun (WGS) entry which is preliminary data.</text>
</comment>
<proteinExistence type="predicted"/>
<sequence length="153" mass="17200">MPFATSLDTWLIASVWPTNSFGFNMSNLGVSSFWTIPLGYVITLFHHGYLFRDLRRDPKLPIRRVYKFLFPCLVLLWLAGGVTSIFSAVNYYYMFEYRGGSIFMVGIAQLIGAGMALVETGMMVVIWVKCAKFKSSVHASEPMGDFDKAGTKV</sequence>
<keyword evidence="1 2" id="KW-0812">Transmembrane</keyword>
<feature type="transmembrane region" description="Helical" evidence="1">
    <location>
        <begin position="101"/>
        <end position="128"/>
    </location>
</feature>
<feature type="transmembrane region" description="Helical" evidence="1">
    <location>
        <begin position="72"/>
        <end position="95"/>
    </location>
</feature>